<feature type="domain" description="YqgF/RNase H-like" evidence="6">
    <location>
        <begin position="28"/>
        <end position="126"/>
    </location>
</feature>
<dbReference type="GO" id="GO:0016788">
    <property type="term" value="F:hydrolase activity, acting on ester bonds"/>
    <property type="evidence" value="ECO:0007669"/>
    <property type="project" value="UniProtKB-UniRule"/>
</dbReference>
<comment type="similarity">
    <text evidence="5">Belongs to the YqgF HJR family.</text>
</comment>
<keyword evidence="4 5" id="KW-0378">Hydrolase</keyword>
<dbReference type="GO" id="GO:0000967">
    <property type="term" value="P:rRNA 5'-end processing"/>
    <property type="evidence" value="ECO:0007669"/>
    <property type="project" value="UniProtKB-UniRule"/>
</dbReference>
<dbReference type="CDD" id="cd16964">
    <property type="entry name" value="YqgF"/>
    <property type="match status" value="1"/>
</dbReference>
<dbReference type="Pfam" id="PF03652">
    <property type="entry name" value="RuvX"/>
    <property type="match status" value="1"/>
</dbReference>
<comment type="function">
    <text evidence="5">Could be a nuclease involved in processing of the 5'-end of pre-16S rRNA.</text>
</comment>
<evidence type="ECO:0000256" key="2">
    <source>
        <dbReference type="ARBA" id="ARBA00022517"/>
    </source>
</evidence>
<dbReference type="SMART" id="SM00732">
    <property type="entry name" value="YqgFc"/>
    <property type="match status" value="1"/>
</dbReference>
<evidence type="ECO:0000256" key="3">
    <source>
        <dbReference type="ARBA" id="ARBA00022722"/>
    </source>
</evidence>
<protein>
    <recommendedName>
        <fullName evidence="5">Putative pre-16S rRNA nuclease</fullName>
        <ecNumber evidence="5">3.1.-.-</ecNumber>
    </recommendedName>
</protein>
<name>A0A495IWL4_9SPHI</name>
<dbReference type="NCBIfam" id="TIGR00250">
    <property type="entry name" value="RNAse_H_YqgF"/>
    <property type="match status" value="1"/>
</dbReference>
<dbReference type="PANTHER" id="PTHR33317:SF4">
    <property type="entry name" value="POLYNUCLEOTIDYL TRANSFERASE, RIBONUCLEASE H-LIKE SUPERFAMILY PROTEIN"/>
    <property type="match status" value="1"/>
</dbReference>
<dbReference type="InterPro" id="IPR012337">
    <property type="entry name" value="RNaseH-like_sf"/>
</dbReference>
<dbReference type="InterPro" id="IPR005227">
    <property type="entry name" value="YqgF"/>
</dbReference>
<accession>A0A495IWL4</accession>
<evidence type="ECO:0000259" key="6">
    <source>
        <dbReference type="SMART" id="SM00732"/>
    </source>
</evidence>
<comment type="subcellular location">
    <subcellularLocation>
        <location evidence="5">Cytoplasm</location>
    </subcellularLocation>
</comment>
<dbReference type="EMBL" id="RBKU01000001">
    <property type="protein sequence ID" value="RKR81137.1"/>
    <property type="molecule type" value="Genomic_DNA"/>
</dbReference>
<comment type="caution">
    <text evidence="7">The sequence shown here is derived from an EMBL/GenBank/DDBJ whole genome shotgun (WGS) entry which is preliminary data.</text>
</comment>
<gene>
    <name evidence="7" type="ORF">BDD43_1281</name>
</gene>
<dbReference type="InterPro" id="IPR006641">
    <property type="entry name" value="YqgF/RNaseH-like_dom"/>
</dbReference>
<dbReference type="Gene3D" id="3.30.420.140">
    <property type="entry name" value="YqgF/RNase H-like domain"/>
    <property type="match status" value="1"/>
</dbReference>
<dbReference type="SUPFAM" id="SSF53098">
    <property type="entry name" value="Ribonuclease H-like"/>
    <property type="match status" value="1"/>
</dbReference>
<dbReference type="GO" id="GO:0005829">
    <property type="term" value="C:cytosol"/>
    <property type="evidence" value="ECO:0007669"/>
    <property type="project" value="TreeGrafter"/>
</dbReference>
<keyword evidence="1 5" id="KW-0963">Cytoplasm</keyword>
<keyword evidence="3 5" id="KW-0540">Nuclease</keyword>
<sequence length="163" mass="18513">MTKNKSLKANKLLLHGAIRISHYAIRPMRIMAFDYGTKRIGIAVTDPLQIIATGLDTVHPKDIVEYLKKYFITNPVERFIVGEPKQMDNTASQSAPHVRGFVTILKKNFPDIPIEMLDERFTSKMASAVIAQSGMGKMDRRNKELVDTISATIILQSYMDRRF</sequence>
<evidence type="ECO:0000313" key="7">
    <source>
        <dbReference type="EMBL" id="RKR81137.1"/>
    </source>
</evidence>
<dbReference type="PANTHER" id="PTHR33317">
    <property type="entry name" value="POLYNUCLEOTIDYL TRANSFERASE, RIBONUCLEASE H-LIKE SUPERFAMILY PROTEIN"/>
    <property type="match status" value="1"/>
</dbReference>
<dbReference type="GO" id="GO:0004518">
    <property type="term" value="F:nuclease activity"/>
    <property type="evidence" value="ECO:0007669"/>
    <property type="project" value="UniProtKB-KW"/>
</dbReference>
<proteinExistence type="inferred from homology"/>
<dbReference type="AlphaFoldDB" id="A0A495IWL4"/>
<dbReference type="HAMAP" id="MF_00651">
    <property type="entry name" value="Nuclease_YqgF"/>
    <property type="match status" value="1"/>
</dbReference>
<keyword evidence="2 5" id="KW-0690">Ribosome biogenesis</keyword>
<evidence type="ECO:0000256" key="4">
    <source>
        <dbReference type="ARBA" id="ARBA00022801"/>
    </source>
</evidence>
<evidence type="ECO:0000256" key="5">
    <source>
        <dbReference type="HAMAP-Rule" id="MF_00651"/>
    </source>
</evidence>
<reference evidence="7 8" key="1">
    <citation type="submission" date="2018-10" db="EMBL/GenBank/DDBJ databases">
        <title>Genomic Encyclopedia of Archaeal and Bacterial Type Strains, Phase II (KMG-II): from individual species to whole genera.</title>
        <authorList>
            <person name="Goeker M."/>
        </authorList>
    </citation>
    <scope>NUCLEOTIDE SEQUENCE [LARGE SCALE GENOMIC DNA]</scope>
    <source>
        <strain evidence="7 8">DSM 18602</strain>
    </source>
</reference>
<dbReference type="EC" id="3.1.-.-" evidence="5"/>
<evidence type="ECO:0000256" key="1">
    <source>
        <dbReference type="ARBA" id="ARBA00022490"/>
    </source>
</evidence>
<evidence type="ECO:0000313" key="8">
    <source>
        <dbReference type="Proteomes" id="UP000268007"/>
    </source>
</evidence>
<dbReference type="Proteomes" id="UP000268007">
    <property type="component" value="Unassembled WGS sequence"/>
</dbReference>
<dbReference type="InterPro" id="IPR037027">
    <property type="entry name" value="YqgF/RNaseH-like_dom_sf"/>
</dbReference>
<organism evidence="7 8">
    <name type="scientific">Mucilaginibacter gracilis</name>
    <dbReference type="NCBI Taxonomy" id="423350"/>
    <lineage>
        <taxon>Bacteria</taxon>
        <taxon>Pseudomonadati</taxon>
        <taxon>Bacteroidota</taxon>
        <taxon>Sphingobacteriia</taxon>
        <taxon>Sphingobacteriales</taxon>
        <taxon>Sphingobacteriaceae</taxon>
        <taxon>Mucilaginibacter</taxon>
    </lineage>
</organism>
<keyword evidence="8" id="KW-1185">Reference proteome</keyword>